<comment type="similarity">
    <text evidence="1 4">Belongs to the short-chain dehydrogenases/reductases (SDR) family.</text>
</comment>
<accession>A0A6A6VEI7</accession>
<proteinExistence type="inferred from homology"/>
<reference evidence="5" key="1">
    <citation type="journal article" date="2020" name="Stud. Mycol.">
        <title>101 Dothideomycetes genomes: a test case for predicting lifestyles and emergence of pathogens.</title>
        <authorList>
            <person name="Haridas S."/>
            <person name="Albert R."/>
            <person name="Binder M."/>
            <person name="Bloem J."/>
            <person name="Labutti K."/>
            <person name="Salamov A."/>
            <person name="Andreopoulos B."/>
            <person name="Baker S."/>
            <person name="Barry K."/>
            <person name="Bills G."/>
            <person name="Bluhm B."/>
            <person name="Cannon C."/>
            <person name="Castanera R."/>
            <person name="Culley D."/>
            <person name="Daum C."/>
            <person name="Ezra D."/>
            <person name="Gonzalez J."/>
            <person name="Henrissat B."/>
            <person name="Kuo A."/>
            <person name="Liang C."/>
            <person name="Lipzen A."/>
            <person name="Lutzoni F."/>
            <person name="Magnuson J."/>
            <person name="Mondo S."/>
            <person name="Nolan M."/>
            <person name="Ohm R."/>
            <person name="Pangilinan J."/>
            <person name="Park H.-J."/>
            <person name="Ramirez L."/>
            <person name="Alfaro M."/>
            <person name="Sun H."/>
            <person name="Tritt A."/>
            <person name="Yoshinaga Y."/>
            <person name="Zwiers L.-H."/>
            <person name="Turgeon B."/>
            <person name="Goodwin S."/>
            <person name="Spatafora J."/>
            <person name="Crous P."/>
            <person name="Grigoriev I."/>
        </authorList>
    </citation>
    <scope>NUCLEOTIDE SEQUENCE</scope>
    <source>
        <strain evidence="5">CBS 119925</strain>
    </source>
</reference>
<gene>
    <name evidence="5" type="ORF">M011DRAFT_440503</name>
</gene>
<dbReference type="InterPro" id="IPR036291">
    <property type="entry name" value="NAD(P)-bd_dom_sf"/>
</dbReference>
<keyword evidence="6" id="KW-1185">Reference proteome</keyword>
<dbReference type="PANTHER" id="PTHR43963">
    <property type="entry name" value="CARBONYL REDUCTASE 1-RELATED"/>
    <property type="match status" value="1"/>
</dbReference>
<protein>
    <submittedName>
        <fullName evidence="5">Carbonyl reductase</fullName>
    </submittedName>
</protein>
<evidence type="ECO:0000256" key="2">
    <source>
        <dbReference type="ARBA" id="ARBA00022857"/>
    </source>
</evidence>
<dbReference type="PRINTS" id="PR00081">
    <property type="entry name" value="GDHRDH"/>
</dbReference>
<dbReference type="AlphaFoldDB" id="A0A6A6VEI7"/>
<keyword evidence="3" id="KW-0560">Oxidoreductase</keyword>
<dbReference type="PANTHER" id="PTHR43963:SF6">
    <property type="entry name" value="CHAIN DEHYDROGENASE FAMILY PROTEIN, PUTATIVE (AFU_ORTHOLOGUE AFUA_3G15350)-RELATED"/>
    <property type="match status" value="1"/>
</dbReference>
<dbReference type="Gene3D" id="3.40.50.720">
    <property type="entry name" value="NAD(P)-binding Rossmann-like Domain"/>
    <property type="match status" value="1"/>
</dbReference>
<name>A0A6A6VEI7_9PLEO</name>
<organism evidence="5 6">
    <name type="scientific">Sporormia fimetaria CBS 119925</name>
    <dbReference type="NCBI Taxonomy" id="1340428"/>
    <lineage>
        <taxon>Eukaryota</taxon>
        <taxon>Fungi</taxon>
        <taxon>Dikarya</taxon>
        <taxon>Ascomycota</taxon>
        <taxon>Pezizomycotina</taxon>
        <taxon>Dothideomycetes</taxon>
        <taxon>Pleosporomycetidae</taxon>
        <taxon>Pleosporales</taxon>
        <taxon>Sporormiaceae</taxon>
        <taxon>Sporormia</taxon>
    </lineage>
</organism>
<dbReference type="EMBL" id="MU006567">
    <property type="protein sequence ID" value="KAF2749042.1"/>
    <property type="molecule type" value="Genomic_DNA"/>
</dbReference>
<evidence type="ECO:0000256" key="4">
    <source>
        <dbReference type="RuleBase" id="RU000363"/>
    </source>
</evidence>
<evidence type="ECO:0000313" key="5">
    <source>
        <dbReference type="EMBL" id="KAF2749042.1"/>
    </source>
</evidence>
<keyword evidence="2" id="KW-0521">NADP</keyword>
<dbReference type="Proteomes" id="UP000799440">
    <property type="component" value="Unassembled WGS sequence"/>
</dbReference>
<evidence type="ECO:0000256" key="1">
    <source>
        <dbReference type="ARBA" id="ARBA00006484"/>
    </source>
</evidence>
<dbReference type="PRINTS" id="PR00080">
    <property type="entry name" value="SDRFAMILY"/>
</dbReference>
<dbReference type="OrthoDB" id="1933717at2759"/>
<dbReference type="SUPFAM" id="SSF51735">
    <property type="entry name" value="NAD(P)-binding Rossmann-fold domains"/>
    <property type="match status" value="1"/>
</dbReference>
<sequence length="294" mass="31488">MTSYSRIGVVTGANKGIGYAIVRQLALQYPKSPLNNGPLLIYLTARDSGRGEAAVKQITHEDEQLKSAKALSSDGGSTDIKFHALDITDSKSIQKFVEDLKKAHGDGIDFVINNAGIAMNGFNSEVVKTTIGCNYYSTMEACHAFLPILKPQGRIVNVASMSGYLNKYSEEVRNRFLSSETEDDVSSILKDFASAVDAGKEKEAGFPSAAYAVSKAGLIGGTRALARQEKEKGSAVLINSCCPGYVNTDMTKGNGTLSPDEGAQTPVMLALQDLKGQTGLFWKDLKVKNWTGDA</sequence>
<dbReference type="InterPro" id="IPR002347">
    <property type="entry name" value="SDR_fam"/>
</dbReference>
<evidence type="ECO:0000256" key="3">
    <source>
        <dbReference type="ARBA" id="ARBA00023002"/>
    </source>
</evidence>
<evidence type="ECO:0000313" key="6">
    <source>
        <dbReference type="Proteomes" id="UP000799440"/>
    </source>
</evidence>
<dbReference type="GO" id="GO:0016491">
    <property type="term" value="F:oxidoreductase activity"/>
    <property type="evidence" value="ECO:0007669"/>
    <property type="project" value="UniProtKB-KW"/>
</dbReference>
<dbReference type="Pfam" id="PF00106">
    <property type="entry name" value="adh_short"/>
    <property type="match status" value="2"/>
</dbReference>